<dbReference type="Pfam" id="PF01730">
    <property type="entry name" value="UreF"/>
    <property type="match status" value="1"/>
</dbReference>
<dbReference type="AlphaFoldDB" id="A0A1M6N6Y6"/>
<proteinExistence type="predicted"/>
<dbReference type="InterPro" id="IPR038277">
    <property type="entry name" value="UreF_sf"/>
</dbReference>
<dbReference type="GO" id="GO:0016151">
    <property type="term" value="F:nickel cation binding"/>
    <property type="evidence" value="ECO:0007669"/>
    <property type="project" value="InterPro"/>
</dbReference>
<dbReference type="PANTHER" id="PTHR33620">
    <property type="entry name" value="UREASE ACCESSORY PROTEIN F"/>
    <property type="match status" value="1"/>
</dbReference>
<dbReference type="STRING" id="1848.SAMN05443637_10166"/>
<reference evidence="3 4" key="1">
    <citation type="submission" date="2016-11" db="EMBL/GenBank/DDBJ databases">
        <authorList>
            <person name="Jaros S."/>
            <person name="Januszkiewicz K."/>
            <person name="Wedrychowicz H."/>
        </authorList>
    </citation>
    <scope>NUCLEOTIDE SEQUENCE [LARGE SCALE GENOMIC DNA]</scope>
    <source>
        <strain evidence="3 4">DSM 43832</strain>
    </source>
</reference>
<accession>A0A1M6N6Y6</accession>
<dbReference type="Gene3D" id="1.10.4190.10">
    <property type="entry name" value="Urease accessory protein UreF"/>
    <property type="match status" value="1"/>
</dbReference>
<dbReference type="Proteomes" id="UP000184363">
    <property type="component" value="Unassembled WGS sequence"/>
</dbReference>
<evidence type="ECO:0000256" key="2">
    <source>
        <dbReference type="ARBA" id="ARBA00023186"/>
    </source>
</evidence>
<evidence type="ECO:0000313" key="3">
    <source>
        <dbReference type="EMBL" id="SHJ91443.1"/>
    </source>
</evidence>
<evidence type="ECO:0000313" key="4">
    <source>
        <dbReference type="Proteomes" id="UP000184363"/>
    </source>
</evidence>
<dbReference type="PANTHER" id="PTHR33620:SF1">
    <property type="entry name" value="UREASE ACCESSORY PROTEIN F"/>
    <property type="match status" value="1"/>
</dbReference>
<keyword evidence="2" id="KW-0143">Chaperone</keyword>
<keyword evidence="1" id="KW-0996">Nickel insertion</keyword>
<gene>
    <name evidence="3" type="ORF">SAMN05443637_10166</name>
</gene>
<dbReference type="RefSeq" id="WP_073454788.1">
    <property type="nucleotide sequence ID" value="NZ_CALGVN010000007.1"/>
</dbReference>
<evidence type="ECO:0000256" key="1">
    <source>
        <dbReference type="ARBA" id="ARBA00022988"/>
    </source>
</evidence>
<dbReference type="OrthoDB" id="3382047at2"/>
<keyword evidence="4" id="KW-1185">Reference proteome</keyword>
<protein>
    <submittedName>
        <fullName evidence="3">Urease accessory protein</fullName>
    </submittedName>
</protein>
<dbReference type="InterPro" id="IPR002639">
    <property type="entry name" value="UreF"/>
</dbReference>
<sequence>MNPELLVLADARLPSGGHGHSGGVEALATRGLLRASADLALFLHGRLRTGGETIAAAAAAACLLAGTGAPEWAPWDAAVDARTPSAALRTASRGQGAALLRTVARAWPGPAITALHALVRPHHPIVLGAAAAGASATAEDAAALALHHLTGGAATAAVRLLGLDPLAVAAVTAELARAARPIAASAAAAARTAVAAGDPALLPAGGSPLHDVLAQLQESAEVTLFAS</sequence>
<dbReference type="EMBL" id="FRAP01000001">
    <property type="protein sequence ID" value="SHJ91443.1"/>
    <property type="molecule type" value="Genomic_DNA"/>
</dbReference>
<name>A0A1M6N6Y6_PSETH</name>
<organism evidence="3 4">
    <name type="scientific">Pseudonocardia thermophila</name>
    <dbReference type="NCBI Taxonomy" id="1848"/>
    <lineage>
        <taxon>Bacteria</taxon>
        <taxon>Bacillati</taxon>
        <taxon>Actinomycetota</taxon>
        <taxon>Actinomycetes</taxon>
        <taxon>Pseudonocardiales</taxon>
        <taxon>Pseudonocardiaceae</taxon>
        <taxon>Pseudonocardia</taxon>
    </lineage>
</organism>